<dbReference type="GO" id="GO:0015123">
    <property type="term" value="F:acetate transmembrane transporter activity"/>
    <property type="evidence" value="ECO:0007669"/>
    <property type="project" value="TreeGrafter"/>
</dbReference>
<keyword evidence="3 6" id="KW-0812">Transmembrane</keyword>
<sequence>MTVVSNEAPTTSTPVTVADPAPLGLAGFAMTTLALSFGNANLIKETGAITIVLGLATFYGGIAQLLAGMWEFRRGNTFGATAFSSFGAFWLSFWYINTHLTAASGDVHQAIGLYLLLWAIFTAFMTVAALRTSLAVLVVFVLLTLAFLFLAIGAFQNGTPAPDTMTKIGGWLGIATGVAAWYAAAATVINATHRRDVLPTLPR</sequence>
<organism evidence="7 8">
    <name type="scientific">Actinocrinis puniceicyclus</name>
    <dbReference type="NCBI Taxonomy" id="977794"/>
    <lineage>
        <taxon>Bacteria</taxon>
        <taxon>Bacillati</taxon>
        <taxon>Actinomycetota</taxon>
        <taxon>Actinomycetes</taxon>
        <taxon>Catenulisporales</taxon>
        <taxon>Actinospicaceae</taxon>
        <taxon>Actinocrinis</taxon>
    </lineage>
</organism>
<feature type="transmembrane region" description="Helical" evidence="6">
    <location>
        <begin position="168"/>
        <end position="189"/>
    </location>
</feature>
<proteinExistence type="inferred from homology"/>
<feature type="transmembrane region" description="Helical" evidence="6">
    <location>
        <begin position="47"/>
        <end position="66"/>
    </location>
</feature>
<evidence type="ECO:0000256" key="5">
    <source>
        <dbReference type="ARBA" id="ARBA00023136"/>
    </source>
</evidence>
<evidence type="ECO:0000256" key="2">
    <source>
        <dbReference type="ARBA" id="ARBA00005587"/>
    </source>
</evidence>
<dbReference type="InterPro" id="IPR000791">
    <property type="entry name" value="Gpr1/Fun34/SatP-like"/>
</dbReference>
<dbReference type="PANTHER" id="PTHR31123:SF1">
    <property type="entry name" value="ACCUMULATION OF DYADS PROTEIN 2-RELATED"/>
    <property type="match status" value="1"/>
</dbReference>
<evidence type="ECO:0000256" key="1">
    <source>
        <dbReference type="ARBA" id="ARBA00004141"/>
    </source>
</evidence>
<dbReference type="GO" id="GO:0005886">
    <property type="term" value="C:plasma membrane"/>
    <property type="evidence" value="ECO:0007669"/>
    <property type="project" value="TreeGrafter"/>
</dbReference>
<evidence type="ECO:0000313" key="7">
    <source>
        <dbReference type="EMBL" id="MBS2962768.1"/>
    </source>
</evidence>
<feature type="transmembrane region" description="Helical" evidence="6">
    <location>
        <begin position="78"/>
        <end position="96"/>
    </location>
</feature>
<comment type="caution">
    <text evidence="7">The sequence shown here is derived from an EMBL/GenBank/DDBJ whole genome shotgun (WGS) entry which is preliminary data.</text>
</comment>
<dbReference type="Pfam" id="PF01184">
    <property type="entry name" value="Gpr1_Fun34_YaaH"/>
    <property type="match status" value="1"/>
</dbReference>
<dbReference type="InterPro" id="IPR051633">
    <property type="entry name" value="AceTr"/>
</dbReference>
<dbReference type="PANTHER" id="PTHR31123">
    <property type="entry name" value="ACCUMULATION OF DYADS PROTEIN 2-RELATED"/>
    <property type="match status" value="1"/>
</dbReference>
<keyword evidence="5 6" id="KW-0472">Membrane</keyword>
<evidence type="ECO:0000256" key="6">
    <source>
        <dbReference type="SAM" id="Phobius"/>
    </source>
</evidence>
<evidence type="ECO:0000256" key="3">
    <source>
        <dbReference type="ARBA" id="ARBA00022692"/>
    </source>
</evidence>
<name>A0A8J8BB58_9ACTN</name>
<gene>
    <name evidence="7" type="ORF">KGA66_06920</name>
</gene>
<evidence type="ECO:0000256" key="4">
    <source>
        <dbReference type="ARBA" id="ARBA00022989"/>
    </source>
</evidence>
<protein>
    <submittedName>
        <fullName evidence="7">Acetate uptake transporter</fullName>
    </submittedName>
</protein>
<accession>A0A8J8BB58</accession>
<dbReference type="EMBL" id="JAGSXH010000015">
    <property type="protein sequence ID" value="MBS2962768.1"/>
    <property type="molecule type" value="Genomic_DNA"/>
</dbReference>
<dbReference type="NCBIfam" id="NF038013">
    <property type="entry name" value="AceTr_1"/>
    <property type="match status" value="1"/>
</dbReference>
<reference evidence="7" key="1">
    <citation type="submission" date="2021-04" db="EMBL/GenBank/DDBJ databases">
        <title>Genome based classification of Actinospica acidithermotolerans sp. nov., an actinobacterium isolated from an Indonesian hot spring.</title>
        <authorList>
            <person name="Kusuma A.B."/>
            <person name="Putra K.E."/>
            <person name="Nafisah S."/>
            <person name="Loh J."/>
            <person name="Nouioui I."/>
            <person name="Goodfellow M."/>
        </authorList>
    </citation>
    <scope>NUCLEOTIDE SEQUENCE</scope>
    <source>
        <strain evidence="7">DSM 45618</strain>
    </source>
</reference>
<comment type="similarity">
    <text evidence="2">Belongs to the acetate uptake transporter (AceTr) (TC 2.A.96) family.</text>
</comment>
<comment type="subcellular location">
    <subcellularLocation>
        <location evidence="1">Membrane</location>
        <topology evidence="1">Multi-pass membrane protein</topology>
    </subcellularLocation>
</comment>
<keyword evidence="4 6" id="KW-1133">Transmembrane helix</keyword>
<dbReference type="AlphaFoldDB" id="A0A8J8BB58"/>
<feature type="transmembrane region" description="Helical" evidence="6">
    <location>
        <begin position="134"/>
        <end position="156"/>
    </location>
</feature>
<feature type="transmembrane region" description="Helical" evidence="6">
    <location>
        <begin position="108"/>
        <end position="127"/>
    </location>
</feature>
<evidence type="ECO:0000313" key="8">
    <source>
        <dbReference type="Proteomes" id="UP000677913"/>
    </source>
</evidence>
<keyword evidence="8" id="KW-1185">Reference proteome</keyword>
<dbReference type="Proteomes" id="UP000677913">
    <property type="component" value="Unassembled WGS sequence"/>
</dbReference>